<evidence type="ECO:0000259" key="2">
    <source>
        <dbReference type="Pfam" id="PF13490"/>
    </source>
</evidence>
<keyword evidence="1" id="KW-1133">Transmembrane helix</keyword>
<dbReference type="KEGG" id="glj:GKIL_3686"/>
<dbReference type="OrthoDB" id="463972at2"/>
<dbReference type="eggNOG" id="COG5662">
    <property type="taxonomic scope" value="Bacteria"/>
</dbReference>
<protein>
    <submittedName>
        <fullName evidence="3">Transmembrane transcriptional regulator (Anti-sigma factor)</fullName>
    </submittedName>
</protein>
<dbReference type="AlphaFoldDB" id="U5QLS3"/>
<organism evidence="3 4">
    <name type="scientific">Gloeobacter kilaueensis (strain ATCC BAA-2537 / CCAP 1431/1 / ULC 316 / JS1)</name>
    <dbReference type="NCBI Taxonomy" id="1183438"/>
    <lineage>
        <taxon>Bacteria</taxon>
        <taxon>Bacillati</taxon>
        <taxon>Cyanobacteriota</taxon>
        <taxon>Cyanophyceae</taxon>
        <taxon>Gloeobacterales</taxon>
        <taxon>Gloeobacteraceae</taxon>
        <taxon>Gloeobacter</taxon>
    </lineage>
</organism>
<reference evidence="3 4" key="1">
    <citation type="journal article" date="2013" name="PLoS ONE">
        <title>Cultivation and Complete Genome Sequencing of Gloeobacter kilaueensis sp. nov., from a Lava Cave in Kilauea Caldera, Hawai'i.</title>
        <authorList>
            <person name="Saw J.H."/>
            <person name="Schatz M."/>
            <person name="Brown M.V."/>
            <person name="Kunkel D.D."/>
            <person name="Foster J.S."/>
            <person name="Shick H."/>
            <person name="Christensen S."/>
            <person name="Hou S."/>
            <person name="Wan X."/>
            <person name="Donachie S.P."/>
        </authorList>
    </citation>
    <scope>NUCLEOTIDE SEQUENCE [LARGE SCALE GENOMIC DNA]</scope>
    <source>
        <strain evidence="4">JS</strain>
    </source>
</reference>
<dbReference type="InterPro" id="IPR041916">
    <property type="entry name" value="Anti_sigma_zinc_sf"/>
</dbReference>
<evidence type="ECO:0000256" key="1">
    <source>
        <dbReference type="SAM" id="Phobius"/>
    </source>
</evidence>
<keyword evidence="4" id="KW-1185">Reference proteome</keyword>
<feature type="domain" description="Putative zinc-finger" evidence="2">
    <location>
        <begin position="7"/>
        <end position="27"/>
    </location>
</feature>
<dbReference type="Pfam" id="PF13490">
    <property type="entry name" value="zf-HC2"/>
    <property type="match status" value="1"/>
</dbReference>
<keyword evidence="1 3" id="KW-0812">Transmembrane</keyword>
<evidence type="ECO:0000313" key="4">
    <source>
        <dbReference type="Proteomes" id="UP000017396"/>
    </source>
</evidence>
<proteinExistence type="predicted"/>
<dbReference type="Proteomes" id="UP000017396">
    <property type="component" value="Chromosome"/>
</dbReference>
<accession>U5QLS3</accession>
<keyword evidence="1" id="KW-0472">Membrane</keyword>
<gene>
    <name evidence="3" type="ORF">GKIL_3686</name>
</gene>
<dbReference type="EMBL" id="CP003587">
    <property type="protein sequence ID" value="AGY59932.1"/>
    <property type="molecule type" value="Genomic_DNA"/>
</dbReference>
<dbReference type="RefSeq" id="WP_023175249.1">
    <property type="nucleotide sequence ID" value="NC_022600.1"/>
</dbReference>
<sequence length="162" mass="17855">MDPQRDELLSAYLDGELPGEQRRQLEQWLDNDPDARRYLNGLQRLRVPSDASRLAEPPPLLHDQVFSKIDAQNRLFGGSLATVAAVLVAAVGYWWHTAELPGPSGPDLEVAVAPDVAVPTGGIPRAQFIAATARSYVLEDRTSEDAYNILLERDEWPSPAGR</sequence>
<name>U5QLS3_GLOK1</name>
<evidence type="ECO:0000313" key="3">
    <source>
        <dbReference type="EMBL" id="AGY59932.1"/>
    </source>
</evidence>
<dbReference type="HOGENOM" id="CLU_116313_0_0_3"/>
<feature type="transmembrane region" description="Helical" evidence="1">
    <location>
        <begin position="75"/>
        <end position="95"/>
    </location>
</feature>
<dbReference type="InterPro" id="IPR027383">
    <property type="entry name" value="Znf_put"/>
</dbReference>
<dbReference type="STRING" id="1183438.GKIL_3686"/>
<dbReference type="Gene3D" id="1.10.10.1320">
    <property type="entry name" value="Anti-sigma factor, zinc-finger domain"/>
    <property type="match status" value="1"/>
</dbReference>